<evidence type="ECO:0000313" key="6">
    <source>
        <dbReference type="Proteomes" id="UP000033588"/>
    </source>
</evidence>
<evidence type="ECO:0000256" key="1">
    <source>
        <dbReference type="ARBA" id="ARBA00009570"/>
    </source>
</evidence>
<keyword evidence="4" id="KW-0560">Oxidoreductase</keyword>
<reference evidence="5 6" key="1">
    <citation type="submission" date="2015-03" db="EMBL/GenBank/DDBJ databases">
        <title>Comparative genomics of Pseudomonas insights into diversity of traits involved in vanlence and defense.</title>
        <authorList>
            <person name="Qin Y."/>
        </authorList>
    </citation>
    <scope>NUCLEOTIDE SEQUENCE [LARGE SCALE GENOMIC DNA]</scope>
    <source>
        <strain evidence="5 6">C8</strain>
    </source>
</reference>
<dbReference type="CDD" id="cd00667">
    <property type="entry name" value="ring_hydroxylating_dioxygenases_beta"/>
    <property type="match status" value="1"/>
</dbReference>
<evidence type="ECO:0000313" key="5">
    <source>
        <dbReference type="EMBL" id="KJZ49576.1"/>
    </source>
</evidence>
<evidence type="ECO:0000256" key="4">
    <source>
        <dbReference type="ARBA" id="ARBA00023002"/>
    </source>
</evidence>
<dbReference type="Pfam" id="PF00866">
    <property type="entry name" value="Ring_hydroxyl_B"/>
    <property type="match status" value="1"/>
</dbReference>
<dbReference type="AlphaFoldDB" id="A0A0F4TZ22"/>
<evidence type="ECO:0000256" key="3">
    <source>
        <dbReference type="ARBA" id="ARBA00022964"/>
    </source>
</evidence>
<gene>
    <name evidence="5" type="ORF">VC35_04855</name>
</gene>
<dbReference type="RefSeq" id="WP_046038145.1">
    <property type="nucleotide sequence ID" value="NZ_LACC01000007.1"/>
</dbReference>
<keyword evidence="3 5" id="KW-0223">Dioxygenase</keyword>
<dbReference type="Proteomes" id="UP000033588">
    <property type="component" value="Unassembled WGS sequence"/>
</dbReference>
<dbReference type="PATRIC" id="fig|294.132.peg.5511"/>
<dbReference type="GO" id="GO:0019380">
    <property type="term" value="P:3-phenylpropionate catabolic process"/>
    <property type="evidence" value="ECO:0007669"/>
    <property type="project" value="TreeGrafter"/>
</dbReference>
<dbReference type="PANTHER" id="PTHR41534:SF1">
    <property type="entry name" value="BLR3401 PROTEIN"/>
    <property type="match status" value="1"/>
</dbReference>
<dbReference type="Gene3D" id="3.10.450.50">
    <property type="match status" value="1"/>
</dbReference>
<dbReference type="InterPro" id="IPR032710">
    <property type="entry name" value="NTF2-like_dom_sf"/>
</dbReference>
<dbReference type="InterPro" id="IPR000391">
    <property type="entry name" value="Rng_hydr_dOase-bsu"/>
</dbReference>
<name>A0A0F4TZ22_PSEFL</name>
<protein>
    <submittedName>
        <fullName evidence="5">Aromatic-ring-hydroxylating dioxygenase</fullName>
    </submittedName>
</protein>
<keyword evidence="2" id="KW-0058">Aromatic hydrocarbons catabolism</keyword>
<comment type="caution">
    <text evidence="5">The sequence shown here is derived from an EMBL/GenBank/DDBJ whole genome shotgun (WGS) entry which is preliminary data.</text>
</comment>
<sequence length="177" mass="21150">MLLDRRIDVDTRQLTPAQVPVETLRQIEQFLYQEARLLDERRFWEWDKLFTDTGMYWVPHKHEQANPFDHISLFWENRMLREVRIRRVENARNWSQQPQTQTAHLVGNVMVEGLDAQGLLVVSASFQYSEWRLEQRQLAGRYTYKLAARDSGGWQIQLKRVDLINCNDVFANLEVFV</sequence>
<dbReference type="GO" id="GO:0051213">
    <property type="term" value="F:dioxygenase activity"/>
    <property type="evidence" value="ECO:0007669"/>
    <property type="project" value="UniProtKB-KW"/>
</dbReference>
<dbReference type="EMBL" id="LACC01000007">
    <property type="protein sequence ID" value="KJZ49576.1"/>
    <property type="molecule type" value="Genomic_DNA"/>
</dbReference>
<dbReference type="PANTHER" id="PTHR41534">
    <property type="entry name" value="BLR3401 PROTEIN"/>
    <property type="match status" value="1"/>
</dbReference>
<dbReference type="SUPFAM" id="SSF54427">
    <property type="entry name" value="NTF2-like"/>
    <property type="match status" value="1"/>
</dbReference>
<comment type="similarity">
    <text evidence="1">Belongs to the bacterial ring-hydroxylating dioxygenase beta subunit family.</text>
</comment>
<evidence type="ECO:0000256" key="2">
    <source>
        <dbReference type="ARBA" id="ARBA00022797"/>
    </source>
</evidence>
<organism evidence="5 6">
    <name type="scientific">Pseudomonas fluorescens</name>
    <dbReference type="NCBI Taxonomy" id="294"/>
    <lineage>
        <taxon>Bacteria</taxon>
        <taxon>Pseudomonadati</taxon>
        <taxon>Pseudomonadota</taxon>
        <taxon>Gammaproteobacteria</taxon>
        <taxon>Pseudomonadales</taxon>
        <taxon>Pseudomonadaceae</taxon>
        <taxon>Pseudomonas</taxon>
    </lineage>
</organism>
<proteinExistence type="inferred from homology"/>
<accession>A0A0F4TZ22</accession>
<dbReference type="OrthoDB" id="7062869at2"/>